<comment type="caution">
    <text evidence="4">The sequence shown here is derived from an EMBL/GenBank/DDBJ whole genome shotgun (WGS) entry which is preliminary data.</text>
</comment>
<dbReference type="PANTHER" id="PTHR23303:SF14">
    <property type="entry name" value="BOS COMPLEX SUBUNIT NOMO1-RELATED"/>
    <property type="match status" value="1"/>
</dbReference>
<evidence type="ECO:0000313" key="6">
    <source>
        <dbReference type="Proteomes" id="UP000183760"/>
    </source>
</evidence>
<dbReference type="RefSeq" id="WP_046716539.1">
    <property type="nucleotide sequence ID" value="NZ_BJXR01000018.1"/>
</dbReference>
<dbReference type="SMART" id="SM00228">
    <property type="entry name" value="PDZ"/>
    <property type="match status" value="1"/>
</dbReference>
<dbReference type="SUPFAM" id="SSF50156">
    <property type="entry name" value="PDZ domain-like"/>
    <property type="match status" value="1"/>
</dbReference>
<feature type="compositionally biased region" description="Basic and acidic residues" evidence="2">
    <location>
        <begin position="95"/>
        <end position="104"/>
    </location>
</feature>
<feature type="domain" description="PDZ" evidence="3">
    <location>
        <begin position="867"/>
        <end position="927"/>
    </location>
</feature>
<dbReference type="EMBL" id="FOIB01000004">
    <property type="protein sequence ID" value="SEU03658.1"/>
    <property type="molecule type" value="Genomic_DNA"/>
</dbReference>
<evidence type="ECO:0000259" key="3">
    <source>
        <dbReference type="PROSITE" id="PS50106"/>
    </source>
</evidence>
<evidence type="ECO:0000313" key="4">
    <source>
        <dbReference type="EMBL" id="GEN06879.1"/>
    </source>
</evidence>
<dbReference type="Pfam" id="PF17820">
    <property type="entry name" value="PDZ_6"/>
    <property type="match status" value="1"/>
</dbReference>
<dbReference type="AlphaFoldDB" id="A0A511SYE0"/>
<evidence type="ECO:0000313" key="5">
    <source>
        <dbReference type="EMBL" id="SEU03658.1"/>
    </source>
</evidence>
<dbReference type="InterPro" id="IPR001478">
    <property type="entry name" value="PDZ"/>
</dbReference>
<dbReference type="InterPro" id="IPR036034">
    <property type="entry name" value="PDZ_sf"/>
</dbReference>
<proteinExistence type="predicted"/>
<feature type="region of interest" description="Disordered" evidence="2">
    <location>
        <begin position="33"/>
        <end position="121"/>
    </location>
</feature>
<dbReference type="InterPro" id="IPR041489">
    <property type="entry name" value="PDZ_6"/>
</dbReference>
<dbReference type="Proteomes" id="UP000183760">
    <property type="component" value="Unassembled WGS sequence"/>
</dbReference>
<sequence>MRQRFHRPFIIAAFLALCAVLLLWLRVPHQGEAAPAHEPAPPRPLDGETTRPAPGSSAPATPRDTPVTPDEGAFLVRVTGPQGPLAGAKVRAFRRPPDERREPTWRLTSEGTTGPDGTVQLPARPGDYLVTAQAPGHAPARREATRPEDLPQTVVELTLTEGVTLRGRTVEEGKGEPVPLAEVTLHPYPGTAFSWAQPVELTEEAATATSDGRGQFELSGLAPGRYRLTAQAPGFSRRELLFLHVPRQGELVVGLWGAGTMEGYVVDAKGQPVPGARVRATGGLTPLETTSSEGGGFALEVGMGNWVLTAQRGDAVGRAPGTLSVGPGQTLRGLTITLGAEGGLTGEVRSTDAAFPVRSAELVVHPADSQGELARTTLGGGGIYRLGLPPGSYDVVVQSPGFSRGMKTNVEVGAGVFTQLDFELEPASASLQGIVQDARGTPVEGAEVRLDAGRRSGVAARTTHTDARGAFAFRELVPGQVRVRARREGVQGWTEKVETLLPKRTVWTTLVLADTGMVQGRVTQASGKPPSEPALVRAVARTSTGGGAANISYAETDAQGVYSMELPAGVYQLTAVLPRARFIYFQDDDPSVTVHAGSAVQQDLVLVEERGISGTVREPSGAPSPFAIVAAVQGGDMPFILRVQANEEGTFEVPTRPQGAPPLAELAAYNAGRTVRVPSVSEGQGLVELRLKPAARLRGKLVAKEGAPPEAFTLTLTETSGEELPWEAEAPSTRHFTGDTFELLDAPAQALKVHVRARDGRTGSAQVALTPGGASEVEVELMGTGAAGIAGRAVWARNGGPAAGVAVFLDQPVSAKPDTHTGPDGRFQLPDVRPGPHTVRLMPFEGRVETRAVKVKPGETTDVGDVTVSPRRAQPGTVGAGFSEARGSVEVAWLTPDGPAARAGVVVGDRLVSVDGLVVRDRAEAEARTRGTPGSPVRLQVRREGQERELFATRAE</sequence>
<name>A0A511SYE0_MYXFU</name>
<dbReference type="STRING" id="1334629.MFUL124B02_38885"/>
<reference evidence="5 6" key="1">
    <citation type="submission" date="2016-10" db="EMBL/GenBank/DDBJ databases">
        <authorList>
            <person name="Varghese N."/>
            <person name="Submissions S."/>
        </authorList>
    </citation>
    <scope>NUCLEOTIDE SEQUENCE [LARGE SCALE GENOMIC DNA]</scope>
    <source>
        <strain evidence="5 6">DSM 16525</strain>
    </source>
</reference>
<accession>A0A511SYE0</accession>
<dbReference type="Pfam" id="PF13620">
    <property type="entry name" value="CarboxypepD_reg"/>
    <property type="match status" value="4"/>
</dbReference>
<organism evidence="4 7">
    <name type="scientific">Myxococcus fulvus</name>
    <dbReference type="NCBI Taxonomy" id="33"/>
    <lineage>
        <taxon>Bacteria</taxon>
        <taxon>Pseudomonadati</taxon>
        <taxon>Myxococcota</taxon>
        <taxon>Myxococcia</taxon>
        <taxon>Myxococcales</taxon>
        <taxon>Cystobacterineae</taxon>
        <taxon>Myxococcaceae</taxon>
        <taxon>Myxococcus</taxon>
    </lineage>
</organism>
<dbReference type="EMBL" id="BJXR01000018">
    <property type="protein sequence ID" value="GEN06879.1"/>
    <property type="molecule type" value="Genomic_DNA"/>
</dbReference>
<dbReference type="SUPFAM" id="SSF49452">
    <property type="entry name" value="Starch-binding domain-like"/>
    <property type="match status" value="4"/>
</dbReference>
<keyword evidence="6" id="KW-1185">Reference proteome</keyword>
<dbReference type="InterPro" id="IPR013784">
    <property type="entry name" value="Carb-bd-like_fold"/>
</dbReference>
<protein>
    <submittedName>
        <fullName evidence="5">Carboxypeptidase regulatory-like domain-containing protein</fullName>
    </submittedName>
</protein>
<dbReference type="PROSITE" id="PS50106">
    <property type="entry name" value="PDZ"/>
    <property type="match status" value="1"/>
</dbReference>
<reference evidence="4 7" key="2">
    <citation type="submission" date="2019-07" db="EMBL/GenBank/DDBJ databases">
        <title>Whole genome shotgun sequence of Myxococcus fulvus NBRC 100333.</title>
        <authorList>
            <person name="Hosoyama A."/>
            <person name="Uohara A."/>
            <person name="Ohji S."/>
            <person name="Ichikawa N."/>
        </authorList>
    </citation>
    <scope>NUCLEOTIDE SEQUENCE [LARGE SCALE GENOMIC DNA]</scope>
    <source>
        <strain evidence="4 7">NBRC 100333</strain>
    </source>
</reference>
<dbReference type="InterPro" id="IPR051417">
    <property type="entry name" value="SDr/BOS_complex"/>
</dbReference>
<dbReference type="Gene3D" id="2.60.40.1120">
    <property type="entry name" value="Carboxypeptidase-like, regulatory domain"/>
    <property type="match status" value="7"/>
</dbReference>
<dbReference type="OrthoDB" id="5491003at2"/>
<evidence type="ECO:0000313" key="7">
    <source>
        <dbReference type="Proteomes" id="UP000321514"/>
    </source>
</evidence>
<keyword evidence="1" id="KW-0732">Signal</keyword>
<dbReference type="InterPro" id="IPR008969">
    <property type="entry name" value="CarboxyPept-like_regulatory"/>
</dbReference>
<gene>
    <name evidence="4" type="ORF">MFU01_19160</name>
    <name evidence="5" type="ORF">SAMN05443572_104496</name>
</gene>
<evidence type="ECO:0000256" key="1">
    <source>
        <dbReference type="ARBA" id="ARBA00022729"/>
    </source>
</evidence>
<evidence type="ECO:0000256" key="2">
    <source>
        <dbReference type="SAM" id="MobiDB-lite"/>
    </source>
</evidence>
<dbReference type="PANTHER" id="PTHR23303">
    <property type="entry name" value="CARBOXYPEPTIDASE REGULATORY REGION-CONTAINING"/>
    <property type="match status" value="1"/>
</dbReference>
<dbReference type="Proteomes" id="UP000321514">
    <property type="component" value="Unassembled WGS sequence"/>
</dbReference>
<dbReference type="GO" id="GO:0030246">
    <property type="term" value="F:carbohydrate binding"/>
    <property type="evidence" value="ECO:0007669"/>
    <property type="project" value="InterPro"/>
</dbReference>
<dbReference type="Gene3D" id="2.30.42.10">
    <property type="match status" value="1"/>
</dbReference>
<dbReference type="SUPFAM" id="SSF49464">
    <property type="entry name" value="Carboxypeptidase regulatory domain-like"/>
    <property type="match status" value="3"/>
</dbReference>